<dbReference type="AlphaFoldDB" id="A0AAN8PHZ2"/>
<dbReference type="SUPFAM" id="SSF54695">
    <property type="entry name" value="POZ domain"/>
    <property type="match status" value="1"/>
</dbReference>
<dbReference type="Proteomes" id="UP001347796">
    <property type="component" value="Unassembled WGS sequence"/>
</dbReference>
<dbReference type="Gene3D" id="3.30.710.10">
    <property type="entry name" value="Potassium Channel Kv1.1, Chain A"/>
    <property type="match status" value="1"/>
</dbReference>
<dbReference type="InterPro" id="IPR006652">
    <property type="entry name" value="Kelch_1"/>
</dbReference>
<keyword evidence="2" id="KW-0677">Repeat</keyword>
<dbReference type="PANTHER" id="PTHR45632">
    <property type="entry name" value="LD33804P"/>
    <property type="match status" value="1"/>
</dbReference>
<dbReference type="InterPro" id="IPR011333">
    <property type="entry name" value="SKP1/BTB/POZ_sf"/>
</dbReference>
<feature type="domain" description="BTB" evidence="3">
    <location>
        <begin position="27"/>
        <end position="89"/>
    </location>
</feature>
<dbReference type="PROSITE" id="PS50097">
    <property type="entry name" value="BTB"/>
    <property type="match status" value="1"/>
</dbReference>
<name>A0AAN8PHZ2_PATCE</name>
<dbReference type="Gene3D" id="2.120.10.80">
    <property type="entry name" value="Kelch-type beta propeller"/>
    <property type="match status" value="1"/>
</dbReference>
<dbReference type="InterPro" id="IPR000210">
    <property type="entry name" value="BTB/POZ_dom"/>
</dbReference>
<dbReference type="Pfam" id="PF24681">
    <property type="entry name" value="Kelch_KLHDC2_KLHL20_DRC7"/>
    <property type="match status" value="1"/>
</dbReference>
<organism evidence="4 5">
    <name type="scientific">Patella caerulea</name>
    <name type="common">Rayed Mediterranean limpet</name>
    <dbReference type="NCBI Taxonomy" id="87958"/>
    <lineage>
        <taxon>Eukaryota</taxon>
        <taxon>Metazoa</taxon>
        <taxon>Spiralia</taxon>
        <taxon>Lophotrochozoa</taxon>
        <taxon>Mollusca</taxon>
        <taxon>Gastropoda</taxon>
        <taxon>Patellogastropoda</taxon>
        <taxon>Patelloidea</taxon>
        <taxon>Patellidae</taxon>
        <taxon>Patella</taxon>
    </lineage>
</organism>
<gene>
    <name evidence="4" type="ORF">SNE40_019159</name>
</gene>
<protein>
    <recommendedName>
        <fullName evidence="3">BTB domain-containing protein</fullName>
    </recommendedName>
</protein>
<accession>A0AAN8PHZ2</accession>
<sequence>MFSYQVQYHHQCLSQGLTNLWLNGKHTDVVIYVEDRMFCCHRAILASMSAYFDAMFTSDMKESREGEVHLKNMKACVFESILKYIYNGDTSEMFPASAVDILYASSLLQIGPLQELCEKYFCDNMTIQSCIEIWRLSCSMNCISLQDYAWTFYMDNFSEVCRTEEFLELTKEELLLTMNDDNMNVENEEIVSDAMLRWIESDRKRIDYLLELFHNLRLALMPHAYIDCLLRRKAFISENSECRSLLEQMKHVSARAEIVYGQPHIFRERNEQVLVMVDGRRQEVSCYSIIRKKCFSLAKFPYFADGKAACTNDEDIFVCGGTSSYGSAESRLVRFETRRNRWEECPMMQESRCYHELVSVGASIYTIGGFDPEEAITSIEKYDIDKKRWTKCGDLVVPVGGMSAATLNDIIFIFGGKKNRGERRTPFFQCFNTKTGLTTLLGNLPISTCWSKALAIDHIIYIFCPDGNVMASTLHSFPAIVSVIKNFDCKNFSVVSYRGDIMIMQAGDNKHHDILRLYDPGTGSVSVVRERLPRSLCDSDWLKVNINRCHLRYECSHTTHR</sequence>
<dbReference type="SMART" id="SM00875">
    <property type="entry name" value="BACK"/>
    <property type="match status" value="1"/>
</dbReference>
<evidence type="ECO:0000259" key="3">
    <source>
        <dbReference type="PROSITE" id="PS50097"/>
    </source>
</evidence>
<keyword evidence="5" id="KW-1185">Reference proteome</keyword>
<reference evidence="4 5" key="1">
    <citation type="submission" date="2024-01" db="EMBL/GenBank/DDBJ databases">
        <title>The genome of the rayed Mediterranean limpet Patella caerulea (Linnaeus, 1758).</title>
        <authorList>
            <person name="Anh-Thu Weber A."/>
            <person name="Halstead-Nussloch G."/>
        </authorList>
    </citation>
    <scope>NUCLEOTIDE SEQUENCE [LARGE SCALE GENOMIC DNA]</scope>
    <source>
        <strain evidence="4">AATW-2023a</strain>
        <tissue evidence="4">Whole specimen</tissue>
    </source>
</reference>
<proteinExistence type="predicted"/>
<dbReference type="PANTHER" id="PTHR45632:SF5">
    <property type="entry name" value="KELCH-LIKE PROTEIN 22"/>
    <property type="match status" value="1"/>
</dbReference>
<dbReference type="EMBL" id="JAZGQO010000014">
    <property type="protein sequence ID" value="KAK6170865.1"/>
    <property type="molecule type" value="Genomic_DNA"/>
</dbReference>
<evidence type="ECO:0000256" key="2">
    <source>
        <dbReference type="ARBA" id="ARBA00022737"/>
    </source>
</evidence>
<dbReference type="Pfam" id="PF07707">
    <property type="entry name" value="BACK"/>
    <property type="match status" value="1"/>
</dbReference>
<dbReference type="SMART" id="SM00225">
    <property type="entry name" value="BTB"/>
    <property type="match status" value="1"/>
</dbReference>
<dbReference type="PIRSF" id="PIRSF037037">
    <property type="entry name" value="Kelch-like_protein_gigaxonin"/>
    <property type="match status" value="1"/>
</dbReference>
<dbReference type="SMART" id="SM00612">
    <property type="entry name" value="Kelch"/>
    <property type="match status" value="2"/>
</dbReference>
<keyword evidence="1" id="KW-0880">Kelch repeat</keyword>
<evidence type="ECO:0000313" key="4">
    <source>
        <dbReference type="EMBL" id="KAK6170865.1"/>
    </source>
</evidence>
<dbReference type="Gene3D" id="1.25.40.420">
    <property type="match status" value="1"/>
</dbReference>
<evidence type="ECO:0000313" key="5">
    <source>
        <dbReference type="Proteomes" id="UP001347796"/>
    </source>
</evidence>
<evidence type="ECO:0000256" key="1">
    <source>
        <dbReference type="ARBA" id="ARBA00022441"/>
    </source>
</evidence>
<dbReference type="SUPFAM" id="SSF117281">
    <property type="entry name" value="Kelch motif"/>
    <property type="match status" value="1"/>
</dbReference>
<comment type="caution">
    <text evidence="4">The sequence shown here is derived from an EMBL/GenBank/DDBJ whole genome shotgun (WGS) entry which is preliminary data.</text>
</comment>
<dbReference type="FunFam" id="1.25.40.420:FF:000001">
    <property type="entry name" value="Kelch-like family member 12"/>
    <property type="match status" value="1"/>
</dbReference>
<dbReference type="InterPro" id="IPR015915">
    <property type="entry name" value="Kelch-typ_b-propeller"/>
</dbReference>
<dbReference type="InterPro" id="IPR017096">
    <property type="entry name" value="BTB-kelch_protein"/>
</dbReference>
<dbReference type="InterPro" id="IPR011705">
    <property type="entry name" value="BACK"/>
</dbReference>
<dbReference type="Pfam" id="PF00651">
    <property type="entry name" value="BTB"/>
    <property type="match status" value="1"/>
</dbReference>